<dbReference type="Proteomes" id="UP000594260">
    <property type="component" value="Unplaced"/>
</dbReference>
<feature type="chain" id="PRO_5029878220" description="Secreted protein" evidence="1">
    <location>
        <begin position="22"/>
        <end position="116"/>
    </location>
</feature>
<proteinExistence type="predicted"/>
<keyword evidence="1" id="KW-0732">Signal</keyword>
<sequence>MPYKLIVPALCVVLIAHSAAGFFWGWGSSATRRGVKYYICLNTENATTSCFYCTPQQSTACTGLQGPPQQVTEVQAACLLQYCPATGRRRRSLISSEILLGNRDDPELGTDAHISN</sequence>
<dbReference type="OrthoDB" id="10494516at2759"/>
<dbReference type="KEGG" id="vde:111247797"/>
<feature type="signal peptide" evidence="1">
    <location>
        <begin position="1"/>
        <end position="21"/>
    </location>
</feature>
<evidence type="ECO:0000313" key="3">
    <source>
        <dbReference type="Proteomes" id="UP000594260"/>
    </source>
</evidence>
<dbReference type="EnsemblMetazoa" id="XM_022799202">
    <property type="protein sequence ID" value="XP_022654937"/>
    <property type="gene ID" value="LOC111247797"/>
</dbReference>
<protein>
    <recommendedName>
        <fullName evidence="4">Secreted protein</fullName>
    </recommendedName>
</protein>
<evidence type="ECO:0008006" key="4">
    <source>
        <dbReference type="Google" id="ProtNLM"/>
    </source>
</evidence>
<keyword evidence="3" id="KW-1185">Reference proteome</keyword>
<name>A0A7M7JR18_VARDE</name>
<evidence type="ECO:0000256" key="1">
    <source>
        <dbReference type="SAM" id="SignalP"/>
    </source>
</evidence>
<accession>A0A7M7JR18</accession>
<organism evidence="2 3">
    <name type="scientific">Varroa destructor</name>
    <name type="common">Honeybee mite</name>
    <dbReference type="NCBI Taxonomy" id="109461"/>
    <lineage>
        <taxon>Eukaryota</taxon>
        <taxon>Metazoa</taxon>
        <taxon>Ecdysozoa</taxon>
        <taxon>Arthropoda</taxon>
        <taxon>Chelicerata</taxon>
        <taxon>Arachnida</taxon>
        <taxon>Acari</taxon>
        <taxon>Parasitiformes</taxon>
        <taxon>Mesostigmata</taxon>
        <taxon>Gamasina</taxon>
        <taxon>Dermanyssoidea</taxon>
        <taxon>Varroidae</taxon>
        <taxon>Varroa</taxon>
    </lineage>
</organism>
<evidence type="ECO:0000313" key="2">
    <source>
        <dbReference type="EnsemblMetazoa" id="XP_022654937"/>
    </source>
</evidence>
<dbReference type="GeneID" id="111247797"/>
<dbReference type="InParanoid" id="A0A7M7JR18"/>
<dbReference type="RefSeq" id="XP_022654937.1">
    <property type="nucleotide sequence ID" value="XM_022799202.1"/>
</dbReference>
<reference evidence="2" key="1">
    <citation type="submission" date="2021-01" db="UniProtKB">
        <authorList>
            <consortium name="EnsemblMetazoa"/>
        </authorList>
    </citation>
    <scope>IDENTIFICATION</scope>
</reference>
<dbReference type="AlphaFoldDB" id="A0A7M7JR18"/>